<gene>
    <name evidence="1" type="ORF">AA80_05390</name>
</gene>
<protein>
    <submittedName>
        <fullName evidence="1">Uncharacterized protein</fullName>
    </submittedName>
</protein>
<accession>A0A855MM37</accession>
<dbReference type="Proteomes" id="UP000237502">
    <property type="component" value="Unassembled WGS sequence"/>
</dbReference>
<proteinExistence type="predicted"/>
<dbReference type="EMBL" id="JAHC01000018">
    <property type="protein sequence ID" value="POZ88564.1"/>
    <property type="molecule type" value="Genomic_DNA"/>
</dbReference>
<dbReference type="AlphaFoldDB" id="A0A855MM37"/>
<reference evidence="1 2" key="1">
    <citation type="submission" date="2014-01" db="EMBL/GenBank/DDBJ databases">
        <title>Comparative genomics of Petrotoga.</title>
        <authorList>
            <person name="Chow K."/>
            <person name="Charchuk R."/>
            <person name="Nesbo C.L."/>
        </authorList>
    </citation>
    <scope>NUCLEOTIDE SEQUENCE [LARGE SCALE GENOMIC DNA]</scope>
    <source>
        <strain evidence="1 2">DSM 13575</strain>
    </source>
</reference>
<evidence type="ECO:0000313" key="2">
    <source>
        <dbReference type="Proteomes" id="UP000237502"/>
    </source>
</evidence>
<organism evidence="1 2">
    <name type="scientific">Petrotoga sibirica DSM 13575</name>
    <dbReference type="NCBI Taxonomy" id="1122956"/>
    <lineage>
        <taxon>Bacteria</taxon>
        <taxon>Thermotogati</taxon>
        <taxon>Thermotogota</taxon>
        <taxon>Thermotogae</taxon>
        <taxon>Petrotogales</taxon>
        <taxon>Petrotogaceae</taxon>
        <taxon>Petrotoga</taxon>
    </lineage>
</organism>
<evidence type="ECO:0000313" key="1">
    <source>
        <dbReference type="EMBL" id="POZ88564.1"/>
    </source>
</evidence>
<comment type="caution">
    <text evidence="1">The sequence shown here is derived from an EMBL/GenBank/DDBJ whole genome shotgun (WGS) entry which is preliminary data.</text>
</comment>
<sequence length="76" mass="8528">MILLFTLPVCVVLPVEQGENSVEENIIVTAGREGINIFDVNDPKHLSRFNLDYRARNVFVKDKYSYSSGAKNGLVI</sequence>
<name>A0A855MM37_9BACT</name>